<feature type="region of interest" description="Disordered" evidence="5">
    <location>
        <begin position="654"/>
        <end position="675"/>
    </location>
</feature>
<organism evidence="8 9">
    <name type="scientific">Streptomyces pratensis (strain ATCC 33331 / IAF-45CD)</name>
    <dbReference type="NCBI Taxonomy" id="591167"/>
    <lineage>
        <taxon>Bacteria</taxon>
        <taxon>Bacillati</taxon>
        <taxon>Actinomycetota</taxon>
        <taxon>Actinomycetes</taxon>
        <taxon>Kitasatosporales</taxon>
        <taxon>Streptomycetaceae</taxon>
        <taxon>Streptomyces</taxon>
    </lineage>
</organism>
<keyword evidence="3 6" id="KW-1133">Transmembrane helix</keyword>
<evidence type="ECO:0000256" key="2">
    <source>
        <dbReference type="ARBA" id="ARBA00022692"/>
    </source>
</evidence>
<accession>A0A8D3WCD8</accession>
<proteinExistence type="predicted"/>
<keyword evidence="2 6" id="KW-0812">Transmembrane</keyword>
<keyword evidence="4 6" id="KW-0472">Membrane</keyword>
<evidence type="ECO:0000313" key="8">
    <source>
        <dbReference type="EMBL" id="ADW01660.1"/>
    </source>
</evidence>
<evidence type="ECO:0000259" key="7">
    <source>
        <dbReference type="Pfam" id="PF13515"/>
    </source>
</evidence>
<evidence type="ECO:0000256" key="4">
    <source>
        <dbReference type="ARBA" id="ARBA00023136"/>
    </source>
</evidence>
<feature type="transmembrane region" description="Helical" evidence="6">
    <location>
        <begin position="433"/>
        <end position="450"/>
    </location>
</feature>
<dbReference type="Proteomes" id="UP000002066">
    <property type="component" value="Chromosome"/>
</dbReference>
<dbReference type="OrthoDB" id="4638444at2"/>
<comment type="subcellular location">
    <subcellularLocation>
        <location evidence="1">Membrane</location>
        <topology evidence="1">Multi-pass membrane protein</topology>
    </subcellularLocation>
</comment>
<feature type="compositionally biased region" description="Pro residues" evidence="5">
    <location>
        <begin position="293"/>
        <end position="304"/>
    </location>
</feature>
<feature type="region of interest" description="Disordered" evidence="5">
    <location>
        <begin position="290"/>
        <end position="312"/>
    </location>
</feature>
<dbReference type="KEGG" id="sfa:Sfla_0192"/>
<dbReference type="EMBL" id="CP002475">
    <property type="protein sequence ID" value="ADW01660.1"/>
    <property type="molecule type" value="Genomic_DNA"/>
</dbReference>
<feature type="transmembrane region" description="Helical" evidence="6">
    <location>
        <begin position="64"/>
        <end position="83"/>
    </location>
</feature>
<evidence type="ECO:0000256" key="6">
    <source>
        <dbReference type="SAM" id="Phobius"/>
    </source>
</evidence>
<feature type="transmembrane region" description="Helical" evidence="6">
    <location>
        <begin position="15"/>
        <end position="32"/>
    </location>
</feature>
<feature type="transmembrane region" description="Helical" evidence="6">
    <location>
        <begin position="508"/>
        <end position="527"/>
    </location>
</feature>
<gene>
    <name evidence="8" type="ordered locus">Sfla_0192</name>
</gene>
<feature type="transmembrane region" description="Helical" evidence="6">
    <location>
        <begin position="38"/>
        <end position="57"/>
    </location>
</feature>
<feature type="region of interest" description="Disordered" evidence="5">
    <location>
        <begin position="622"/>
        <end position="641"/>
    </location>
</feature>
<dbReference type="AlphaFoldDB" id="A0A8D3WCD8"/>
<feature type="transmembrane region" description="Helical" evidence="6">
    <location>
        <begin position="483"/>
        <end position="502"/>
    </location>
</feature>
<evidence type="ECO:0000313" key="9">
    <source>
        <dbReference type="Proteomes" id="UP000002066"/>
    </source>
</evidence>
<feature type="domain" description="Integral membrane bound transporter" evidence="7">
    <location>
        <begin position="397"/>
        <end position="520"/>
    </location>
</feature>
<dbReference type="InterPro" id="IPR049453">
    <property type="entry name" value="Memb_transporter_dom"/>
</dbReference>
<protein>
    <recommendedName>
        <fullName evidence="7">Integral membrane bound transporter domain-containing protein</fullName>
    </recommendedName>
</protein>
<evidence type="ECO:0000256" key="5">
    <source>
        <dbReference type="SAM" id="MobiDB-lite"/>
    </source>
</evidence>
<dbReference type="Pfam" id="PF13515">
    <property type="entry name" value="FUSC_2"/>
    <property type="match status" value="1"/>
</dbReference>
<evidence type="ECO:0000256" key="3">
    <source>
        <dbReference type="ARBA" id="ARBA00022989"/>
    </source>
</evidence>
<evidence type="ECO:0000256" key="1">
    <source>
        <dbReference type="ARBA" id="ARBA00004141"/>
    </source>
</evidence>
<name>A0A8D3WCD8_STRFA</name>
<dbReference type="GO" id="GO:0016020">
    <property type="term" value="C:membrane"/>
    <property type="evidence" value="ECO:0007669"/>
    <property type="project" value="UniProtKB-SubCell"/>
</dbReference>
<feature type="transmembrane region" description="Helical" evidence="6">
    <location>
        <begin position="89"/>
        <end position="106"/>
    </location>
</feature>
<reference evidence="8 9" key="1">
    <citation type="submission" date="2011-01" db="EMBL/GenBank/DDBJ databases">
        <title>Complete sequence of chromosome of Streptomyces flavogriseus ATCC 33331.</title>
        <authorList>
            <consortium name="US DOE Joint Genome Institute"/>
            <person name="Lucas S."/>
            <person name="Copeland A."/>
            <person name="Lapidus A."/>
            <person name="Cheng J.-F."/>
            <person name="Goodwin L."/>
            <person name="Pitluck S."/>
            <person name="Davenport K."/>
            <person name="Detter J.C."/>
            <person name="Han C."/>
            <person name="Tapia R."/>
            <person name="Land M."/>
            <person name="Hauser L."/>
            <person name="Kyrpides N."/>
            <person name="Ivanova N."/>
            <person name="Ovchinnikova G."/>
            <person name="Pagani I."/>
            <person name="Brumm P."/>
            <person name="Mead D."/>
            <person name="Woyke T."/>
        </authorList>
    </citation>
    <scope>NUCLEOTIDE SEQUENCE [LARGE SCALE GENOMIC DNA]</scope>
    <source>
        <strain evidence="9">ATCC 33331 / IAF-45CD</strain>
    </source>
</reference>
<sequence>MSAEARKAAILRRSLRVTVAASVGFYLLLYVADLPAAALYALFAPIAIGLLSAIPGSGRRQAFVVLRALPPALGLAALGTLLAVDTWSATGGMLVIGFLLAFAAVAGPRPAGAAPGLQLFYILACFPPYAPDALGERLTGLAVGMLLLAASHALLPDPPVPSYRKRLAAALATAARGVTTGEVTPQDLRDTGARMRLSRVPPSERPAGAGRTDRALEQGGRAVRRLLDQLAALPELPPPAPDHASDTLLGRVAVVCETCADSSVTGRRPPAPGALEQAMRNFQSERVRTAPGPVAPARPAPEPPTAGANGRTPSLAVLRRQSRVLALAESARIVEVTVDIAANGRPADPPAPRELFWYAELSTPKLWARRVLGNATLRSVLFQNAVRTALGLAASRLVAGSLDLDHGFWVLLAVLTLGRTTVGATWRAARRALAGNAVGALVAGALLIGLGAHTDAYAILLAPAMLVGFPLGPMLGTAYTQGLFTLVVATAFAQLAPVTWRLSEARMVDVATGSVIGLLCGLLAWPAGAGREVRRAMAELLRTCGGLVPPTAEALLTPSPGSRSSPRTLPSLHRFRLAKAAYAQYRSESGTASKDAEPDWHAVLIAAQHMLLGAHRLPRFGLRPEIGPPNPSASRARTTAAGLRADADRIASLLTGGHPVSEPNTPPEPEGYSPASLSVDLEVWMTSLGRQLAHVEASVTRRPAPDRAA</sequence>